<comment type="caution">
    <text evidence="2">The sequence shown here is derived from an EMBL/GenBank/DDBJ whole genome shotgun (WGS) entry which is preliminary data.</text>
</comment>
<protein>
    <submittedName>
        <fullName evidence="2">Uncharacterized protein</fullName>
    </submittedName>
</protein>
<feature type="region of interest" description="Disordered" evidence="1">
    <location>
        <begin position="1"/>
        <end position="84"/>
    </location>
</feature>
<evidence type="ECO:0000313" key="3">
    <source>
        <dbReference type="Proteomes" id="UP001600888"/>
    </source>
</evidence>
<accession>A0ABR4DZH8</accession>
<organism evidence="2 3">
    <name type="scientific">Diaporthe vaccinii</name>
    <dbReference type="NCBI Taxonomy" id="105482"/>
    <lineage>
        <taxon>Eukaryota</taxon>
        <taxon>Fungi</taxon>
        <taxon>Dikarya</taxon>
        <taxon>Ascomycota</taxon>
        <taxon>Pezizomycotina</taxon>
        <taxon>Sordariomycetes</taxon>
        <taxon>Sordariomycetidae</taxon>
        <taxon>Diaporthales</taxon>
        <taxon>Diaporthaceae</taxon>
        <taxon>Diaporthe</taxon>
        <taxon>Diaporthe eres species complex</taxon>
    </lineage>
</organism>
<name>A0ABR4DZH8_9PEZI</name>
<evidence type="ECO:0000256" key="1">
    <source>
        <dbReference type="SAM" id="MobiDB-lite"/>
    </source>
</evidence>
<proteinExistence type="predicted"/>
<dbReference type="Proteomes" id="UP001600888">
    <property type="component" value="Unassembled WGS sequence"/>
</dbReference>
<gene>
    <name evidence="2" type="ORF">FJTKL_01963</name>
</gene>
<evidence type="ECO:0000313" key="2">
    <source>
        <dbReference type="EMBL" id="KAL2275573.1"/>
    </source>
</evidence>
<keyword evidence="3" id="KW-1185">Reference proteome</keyword>
<dbReference type="EMBL" id="JBAWTH010000130">
    <property type="protein sequence ID" value="KAL2275573.1"/>
    <property type="molecule type" value="Genomic_DNA"/>
</dbReference>
<sequence length="134" mass="14022">MCAVSLQAADAAPKMGRGYAGDSGKEVCPDDSGTGSDCFTEPTGVGRRGDGKATKSDQTSQTGSCEPVDGPVPPAASAPGKYSRKDLDTQDVFWACSLEEFRAMSDKQWASFGTAFYVAPAGFDTATKHVVRLE</sequence>
<reference evidence="2 3" key="1">
    <citation type="submission" date="2024-03" db="EMBL/GenBank/DDBJ databases">
        <title>A high-quality draft genome sequence of Diaporthe vaccinii, a causative agent of upright dieback and viscid rot disease in cranberry plants.</title>
        <authorList>
            <person name="Sarrasin M."/>
            <person name="Lang B.F."/>
            <person name="Burger G."/>
        </authorList>
    </citation>
    <scope>NUCLEOTIDE SEQUENCE [LARGE SCALE GENOMIC DNA]</scope>
    <source>
        <strain evidence="2 3">IS7</strain>
    </source>
</reference>